<comment type="caution">
    <text evidence="5">The sequence shown here is derived from an EMBL/GenBank/DDBJ whole genome shotgun (WGS) entry which is preliminary data.</text>
</comment>
<evidence type="ECO:0000313" key="6">
    <source>
        <dbReference type="Proteomes" id="UP001501536"/>
    </source>
</evidence>
<dbReference type="PANTHER" id="PTHR33154">
    <property type="entry name" value="TRANSCRIPTIONAL REGULATOR, ARSR FAMILY"/>
    <property type="match status" value="1"/>
</dbReference>
<proteinExistence type="predicted"/>
<dbReference type="SMART" id="SM00418">
    <property type="entry name" value="HTH_ARSR"/>
    <property type="match status" value="1"/>
</dbReference>
<dbReference type="CDD" id="cd00090">
    <property type="entry name" value="HTH_ARSR"/>
    <property type="match status" value="1"/>
</dbReference>
<dbReference type="SUPFAM" id="SSF46785">
    <property type="entry name" value="Winged helix' DNA-binding domain"/>
    <property type="match status" value="1"/>
</dbReference>
<keyword evidence="2" id="KW-0238">DNA-binding</keyword>
<keyword evidence="3" id="KW-0804">Transcription</keyword>
<gene>
    <name evidence="5" type="ORF">GCM10022377_16140</name>
</gene>
<dbReference type="PROSITE" id="PS50987">
    <property type="entry name" value="HTH_ARSR_2"/>
    <property type="match status" value="1"/>
</dbReference>
<dbReference type="PANTHER" id="PTHR33154:SF33">
    <property type="entry name" value="TRANSCRIPTIONAL REPRESSOR SDPR"/>
    <property type="match status" value="1"/>
</dbReference>
<organism evidence="5 6">
    <name type="scientific">Zhihengliuella alba</name>
    <dbReference type="NCBI Taxonomy" id="547018"/>
    <lineage>
        <taxon>Bacteria</taxon>
        <taxon>Bacillati</taxon>
        <taxon>Actinomycetota</taxon>
        <taxon>Actinomycetes</taxon>
        <taxon>Micrococcales</taxon>
        <taxon>Micrococcaceae</taxon>
        <taxon>Zhihengliuella</taxon>
    </lineage>
</organism>
<dbReference type="InterPro" id="IPR011991">
    <property type="entry name" value="ArsR-like_HTH"/>
</dbReference>
<name>A0ABP7DEN3_9MICC</name>
<dbReference type="Gene3D" id="1.10.10.10">
    <property type="entry name" value="Winged helix-like DNA-binding domain superfamily/Winged helix DNA-binding domain"/>
    <property type="match status" value="1"/>
</dbReference>
<feature type="domain" description="HTH arsR-type" evidence="4">
    <location>
        <begin position="1"/>
        <end position="89"/>
    </location>
</feature>
<evidence type="ECO:0000313" key="5">
    <source>
        <dbReference type="EMBL" id="GAA3703312.1"/>
    </source>
</evidence>
<evidence type="ECO:0000256" key="2">
    <source>
        <dbReference type="ARBA" id="ARBA00023125"/>
    </source>
</evidence>
<evidence type="ECO:0000256" key="1">
    <source>
        <dbReference type="ARBA" id="ARBA00023015"/>
    </source>
</evidence>
<dbReference type="EMBL" id="BAABCJ010000002">
    <property type="protein sequence ID" value="GAA3703312.1"/>
    <property type="molecule type" value="Genomic_DNA"/>
</dbReference>
<sequence length="185" mass="19850">MVFESVFPVISDATRRRILEELLDGDLAVGELVERLGVSQPTVSKHLKVLREAELVSTRAEGQRRYYGVEVAALVAAAEWFTPFAELAATAGRPASVLRPAVQPATVGEPGRAPRAADAAAAAPALRGVPATGEVVREGAPREAQSKEFGRAVGATVEQVADRAQHLLNRLPKPRFTQGRIGRRR</sequence>
<evidence type="ECO:0000259" key="4">
    <source>
        <dbReference type="PROSITE" id="PS50987"/>
    </source>
</evidence>
<dbReference type="InterPro" id="IPR001845">
    <property type="entry name" value="HTH_ArsR_DNA-bd_dom"/>
</dbReference>
<reference evidence="6" key="1">
    <citation type="journal article" date="2019" name="Int. J. Syst. Evol. Microbiol.">
        <title>The Global Catalogue of Microorganisms (GCM) 10K type strain sequencing project: providing services to taxonomists for standard genome sequencing and annotation.</title>
        <authorList>
            <consortium name="The Broad Institute Genomics Platform"/>
            <consortium name="The Broad Institute Genome Sequencing Center for Infectious Disease"/>
            <person name="Wu L."/>
            <person name="Ma J."/>
        </authorList>
    </citation>
    <scope>NUCLEOTIDE SEQUENCE [LARGE SCALE GENOMIC DNA]</scope>
    <source>
        <strain evidence="6">JCM 16961</strain>
    </source>
</reference>
<keyword evidence="1" id="KW-0805">Transcription regulation</keyword>
<dbReference type="NCBIfam" id="NF033788">
    <property type="entry name" value="HTH_metalloreg"/>
    <property type="match status" value="1"/>
</dbReference>
<evidence type="ECO:0000256" key="3">
    <source>
        <dbReference type="ARBA" id="ARBA00023163"/>
    </source>
</evidence>
<accession>A0ABP7DEN3</accession>
<dbReference type="InterPro" id="IPR051081">
    <property type="entry name" value="HTH_MetalResp_TranReg"/>
</dbReference>
<dbReference type="InterPro" id="IPR036390">
    <property type="entry name" value="WH_DNA-bd_sf"/>
</dbReference>
<dbReference type="InterPro" id="IPR036388">
    <property type="entry name" value="WH-like_DNA-bd_sf"/>
</dbReference>
<dbReference type="RefSeq" id="WP_344882643.1">
    <property type="nucleotide sequence ID" value="NZ_BAABCJ010000002.1"/>
</dbReference>
<protein>
    <recommendedName>
        <fullName evidence="4">HTH arsR-type domain-containing protein</fullName>
    </recommendedName>
</protein>
<dbReference type="Proteomes" id="UP001501536">
    <property type="component" value="Unassembled WGS sequence"/>
</dbReference>
<dbReference type="PRINTS" id="PR00778">
    <property type="entry name" value="HTHARSR"/>
</dbReference>
<keyword evidence="6" id="KW-1185">Reference proteome</keyword>
<dbReference type="Pfam" id="PF01022">
    <property type="entry name" value="HTH_5"/>
    <property type="match status" value="1"/>
</dbReference>